<proteinExistence type="predicted"/>
<evidence type="ECO:0000313" key="2">
    <source>
        <dbReference type="EMBL" id="BAD13055.1"/>
    </source>
</evidence>
<reference evidence="3" key="1">
    <citation type="journal article" date="2005" name="Nature">
        <title>The map-based sequence of the rice genome.</title>
        <authorList>
            <consortium name="International rice genome sequencing project (IRGSP)"/>
            <person name="Matsumoto T."/>
            <person name="Wu J."/>
            <person name="Kanamori H."/>
            <person name="Katayose Y."/>
            <person name="Fujisawa M."/>
            <person name="Namiki N."/>
            <person name="Mizuno H."/>
            <person name="Yamamoto K."/>
            <person name="Antonio B.A."/>
            <person name="Baba T."/>
            <person name="Sakata K."/>
            <person name="Nagamura Y."/>
            <person name="Aoki H."/>
            <person name="Arikawa K."/>
            <person name="Arita K."/>
            <person name="Bito T."/>
            <person name="Chiden Y."/>
            <person name="Fujitsuka N."/>
            <person name="Fukunaka R."/>
            <person name="Hamada M."/>
            <person name="Harada C."/>
            <person name="Hayashi A."/>
            <person name="Hijishita S."/>
            <person name="Honda M."/>
            <person name="Hosokawa S."/>
            <person name="Ichikawa Y."/>
            <person name="Idonuma A."/>
            <person name="Iijima M."/>
            <person name="Ikeda M."/>
            <person name="Ikeno M."/>
            <person name="Ito K."/>
            <person name="Ito S."/>
            <person name="Ito T."/>
            <person name="Ito Y."/>
            <person name="Ito Y."/>
            <person name="Iwabuchi A."/>
            <person name="Kamiya K."/>
            <person name="Karasawa W."/>
            <person name="Kurita K."/>
            <person name="Katagiri S."/>
            <person name="Kikuta A."/>
            <person name="Kobayashi H."/>
            <person name="Kobayashi N."/>
            <person name="Machita K."/>
            <person name="Maehara T."/>
            <person name="Masukawa M."/>
            <person name="Mizubayashi T."/>
            <person name="Mukai Y."/>
            <person name="Nagasaki H."/>
            <person name="Nagata Y."/>
            <person name="Naito S."/>
            <person name="Nakashima M."/>
            <person name="Nakama Y."/>
            <person name="Nakamichi Y."/>
            <person name="Nakamura M."/>
            <person name="Meguro A."/>
            <person name="Negishi M."/>
            <person name="Ohta I."/>
            <person name="Ohta T."/>
            <person name="Okamoto M."/>
            <person name="Ono N."/>
            <person name="Saji S."/>
            <person name="Sakaguchi M."/>
            <person name="Sakai K."/>
            <person name="Shibata M."/>
            <person name="Shimokawa T."/>
            <person name="Song J."/>
            <person name="Takazaki Y."/>
            <person name="Terasawa K."/>
            <person name="Tsugane M."/>
            <person name="Tsuji K."/>
            <person name="Ueda S."/>
            <person name="Waki K."/>
            <person name="Yamagata H."/>
            <person name="Yamamoto M."/>
            <person name="Yamamoto S."/>
            <person name="Yamane H."/>
            <person name="Yoshiki S."/>
            <person name="Yoshihara R."/>
            <person name="Yukawa K."/>
            <person name="Zhong H."/>
            <person name="Yano M."/>
            <person name="Yuan Q."/>
            <person name="Ouyang S."/>
            <person name="Liu J."/>
            <person name="Jones K.M."/>
            <person name="Gansberger K."/>
            <person name="Moffat K."/>
            <person name="Hill J."/>
            <person name="Bera J."/>
            <person name="Fadrosh D."/>
            <person name="Jin S."/>
            <person name="Johri S."/>
            <person name="Kim M."/>
            <person name="Overton L."/>
            <person name="Reardon M."/>
            <person name="Tsitrin T."/>
            <person name="Vuong H."/>
            <person name="Weaver B."/>
            <person name="Ciecko A."/>
            <person name="Tallon L."/>
            <person name="Jackson J."/>
            <person name="Pai G."/>
            <person name="Aken S.V."/>
            <person name="Utterback T."/>
            <person name="Reidmuller S."/>
            <person name="Feldblyum T."/>
            <person name="Hsiao J."/>
            <person name="Zismann V."/>
            <person name="Iobst S."/>
            <person name="de Vazeille A.R."/>
            <person name="Buell C.R."/>
            <person name="Ying K."/>
            <person name="Li Y."/>
            <person name="Lu T."/>
            <person name="Huang Y."/>
            <person name="Zhao Q."/>
            <person name="Feng Q."/>
            <person name="Zhang L."/>
            <person name="Zhu J."/>
            <person name="Weng Q."/>
            <person name="Mu J."/>
            <person name="Lu Y."/>
            <person name="Fan D."/>
            <person name="Liu Y."/>
            <person name="Guan J."/>
            <person name="Zhang Y."/>
            <person name="Yu S."/>
            <person name="Liu X."/>
            <person name="Zhang Y."/>
            <person name="Hong G."/>
            <person name="Han B."/>
            <person name="Choisne N."/>
            <person name="Demange N."/>
            <person name="Orjeda G."/>
            <person name="Samain S."/>
            <person name="Cattolico L."/>
            <person name="Pelletier E."/>
            <person name="Couloux A."/>
            <person name="Segurens B."/>
            <person name="Wincker P."/>
            <person name="D'Hont A."/>
            <person name="Scarpelli C."/>
            <person name="Weissenbach J."/>
            <person name="Salanoubat M."/>
            <person name="Quetier F."/>
            <person name="Yu Y."/>
            <person name="Kim H.R."/>
            <person name="Rambo T."/>
            <person name="Currie J."/>
            <person name="Collura K."/>
            <person name="Luo M."/>
            <person name="Yang T."/>
            <person name="Ammiraju J.S.S."/>
            <person name="Engler F."/>
            <person name="Soderlund C."/>
            <person name="Wing R.A."/>
            <person name="Palmer L.E."/>
            <person name="de la Bastide M."/>
            <person name="Spiegel L."/>
            <person name="Nascimento L."/>
            <person name="Zutavern T."/>
            <person name="O'Shaughnessy A."/>
            <person name="Dike S."/>
            <person name="Dedhia N."/>
            <person name="Preston R."/>
            <person name="Balija V."/>
            <person name="McCombie W.R."/>
            <person name="Chow T."/>
            <person name="Chen H."/>
            <person name="Chung M."/>
            <person name="Chen C."/>
            <person name="Shaw J."/>
            <person name="Wu H."/>
            <person name="Hsiao K."/>
            <person name="Chao Y."/>
            <person name="Chu M."/>
            <person name="Cheng C."/>
            <person name="Hour A."/>
            <person name="Lee P."/>
            <person name="Lin S."/>
            <person name="Lin Y."/>
            <person name="Liou J."/>
            <person name="Liu S."/>
            <person name="Hsing Y."/>
            <person name="Raghuvanshi S."/>
            <person name="Mohanty A."/>
            <person name="Bharti A.K."/>
            <person name="Gaur A."/>
            <person name="Gupta V."/>
            <person name="Kumar D."/>
            <person name="Ravi V."/>
            <person name="Vij S."/>
            <person name="Kapur A."/>
            <person name="Khurana P."/>
            <person name="Khurana P."/>
            <person name="Khurana J.P."/>
            <person name="Tyagi A.K."/>
            <person name="Gaikwad K."/>
            <person name="Singh A."/>
            <person name="Dalal V."/>
            <person name="Srivastava S."/>
            <person name="Dixit A."/>
            <person name="Pal A.K."/>
            <person name="Ghazi I.A."/>
            <person name="Yadav M."/>
            <person name="Pandit A."/>
            <person name="Bhargava A."/>
            <person name="Sureshbabu K."/>
            <person name="Batra K."/>
            <person name="Sharma T.R."/>
            <person name="Mohapatra T."/>
            <person name="Singh N.K."/>
            <person name="Messing J."/>
            <person name="Nelson A.B."/>
            <person name="Fuks G."/>
            <person name="Kavchok S."/>
            <person name="Keizer G."/>
            <person name="Linton E."/>
            <person name="Llaca V."/>
            <person name="Song R."/>
            <person name="Tanyolac B."/>
            <person name="Young S."/>
            <person name="Ho-Il K."/>
            <person name="Hahn J.H."/>
            <person name="Sangsakoo G."/>
            <person name="Vanavichit A."/>
            <person name="de Mattos Luiz.A.T."/>
            <person name="Zimmer P.D."/>
            <person name="Malone G."/>
            <person name="Dellagostin O."/>
            <person name="de Oliveira A.C."/>
            <person name="Bevan M."/>
            <person name="Bancroft I."/>
            <person name="Minx P."/>
            <person name="Cordum H."/>
            <person name="Wilson R."/>
            <person name="Cheng Z."/>
            <person name="Jin W."/>
            <person name="Jiang J."/>
            <person name="Leong S.A."/>
            <person name="Iwama H."/>
            <person name="Gojobori T."/>
            <person name="Itoh T."/>
            <person name="Niimura Y."/>
            <person name="Fujii Y."/>
            <person name="Habara T."/>
            <person name="Sakai H."/>
            <person name="Sato Y."/>
            <person name="Wilson G."/>
            <person name="Kumar K."/>
            <person name="McCouch S."/>
            <person name="Juretic N."/>
            <person name="Hoen D."/>
            <person name="Wright S."/>
            <person name="Bruskiewich R."/>
            <person name="Bureau T."/>
            <person name="Miyao A."/>
            <person name="Hirochika H."/>
            <person name="Nishikawa T."/>
            <person name="Kadowaki K."/>
            <person name="Sugiura M."/>
            <person name="Burr B."/>
            <person name="Sasaki T."/>
        </authorList>
    </citation>
    <scope>NUCLEOTIDE SEQUENCE [LARGE SCALE GENOMIC DNA]</scope>
    <source>
        <strain evidence="3">cv. Nipponbare</strain>
    </source>
</reference>
<feature type="region of interest" description="Disordered" evidence="1">
    <location>
        <begin position="24"/>
        <end position="50"/>
    </location>
</feature>
<dbReference type="Proteomes" id="UP000000763">
    <property type="component" value="Chromosome 2"/>
</dbReference>
<evidence type="ECO:0000313" key="3">
    <source>
        <dbReference type="Proteomes" id="UP000000763"/>
    </source>
</evidence>
<name>Q6Z439_ORYSJ</name>
<protein>
    <submittedName>
        <fullName evidence="2">Uncharacterized protein</fullName>
    </submittedName>
</protein>
<dbReference type="AlphaFoldDB" id="Q6Z439"/>
<sequence length="64" mass="7268">MELGSNGIIVRVTSLGRHILRQGEQDGSPYEQKKGKLHVQQQQQQQRADDDEMSVLLLLPIEID</sequence>
<organism evidence="2 3">
    <name type="scientific">Oryza sativa subsp. japonica</name>
    <name type="common">Rice</name>
    <dbReference type="NCBI Taxonomy" id="39947"/>
    <lineage>
        <taxon>Eukaryota</taxon>
        <taxon>Viridiplantae</taxon>
        <taxon>Streptophyta</taxon>
        <taxon>Embryophyta</taxon>
        <taxon>Tracheophyta</taxon>
        <taxon>Spermatophyta</taxon>
        <taxon>Magnoliopsida</taxon>
        <taxon>Liliopsida</taxon>
        <taxon>Poales</taxon>
        <taxon>Poaceae</taxon>
        <taxon>BOP clade</taxon>
        <taxon>Oryzoideae</taxon>
        <taxon>Oryzeae</taxon>
        <taxon>Oryzinae</taxon>
        <taxon>Oryza</taxon>
        <taxon>Oryza sativa</taxon>
    </lineage>
</organism>
<evidence type="ECO:0000256" key="1">
    <source>
        <dbReference type="SAM" id="MobiDB-lite"/>
    </source>
</evidence>
<reference evidence="3" key="2">
    <citation type="journal article" date="2008" name="Nucleic Acids Res.">
        <title>The rice annotation project database (RAP-DB): 2008 update.</title>
        <authorList>
            <consortium name="The rice annotation project (RAP)"/>
        </authorList>
    </citation>
    <scope>GENOME REANNOTATION</scope>
    <source>
        <strain evidence="3">cv. Nipponbare</strain>
    </source>
</reference>
<gene>
    <name evidence="2" type="primary">P0479D12.8</name>
</gene>
<accession>Q6Z439</accession>
<dbReference type="EMBL" id="AP005191">
    <property type="protein sequence ID" value="BAD13055.1"/>
    <property type="molecule type" value="Genomic_DNA"/>
</dbReference>